<evidence type="ECO:0000256" key="4">
    <source>
        <dbReference type="ARBA" id="ARBA00022525"/>
    </source>
</evidence>
<evidence type="ECO:0008006" key="14">
    <source>
        <dbReference type="Google" id="ProtNLM"/>
    </source>
</evidence>
<comment type="subcellular location">
    <subcellularLocation>
        <location evidence="1">Secreted</location>
    </subcellularLocation>
</comment>
<evidence type="ECO:0000256" key="5">
    <source>
        <dbReference type="ARBA" id="ARBA00022737"/>
    </source>
</evidence>
<evidence type="ECO:0000256" key="3">
    <source>
        <dbReference type="ARBA" id="ARBA00022473"/>
    </source>
</evidence>
<dbReference type="PIRSF" id="PIRSF002496">
    <property type="entry name" value="Chordin"/>
    <property type="match status" value="1"/>
</dbReference>
<evidence type="ECO:0000256" key="9">
    <source>
        <dbReference type="SAM" id="SignalP"/>
    </source>
</evidence>
<dbReference type="Pfam" id="PF00093">
    <property type="entry name" value="VWC"/>
    <property type="match status" value="4"/>
</dbReference>
<dbReference type="GO" id="GO:0005615">
    <property type="term" value="C:extracellular space"/>
    <property type="evidence" value="ECO:0007669"/>
    <property type="project" value="TreeGrafter"/>
</dbReference>
<evidence type="ECO:0000256" key="2">
    <source>
        <dbReference type="ARBA" id="ARBA00007156"/>
    </source>
</evidence>
<dbReference type="SUPFAM" id="SSF57603">
    <property type="entry name" value="FnI-like domain"/>
    <property type="match status" value="4"/>
</dbReference>
<protein>
    <recommendedName>
        <fullName evidence="14">Chordin</fullName>
    </recommendedName>
</protein>
<keyword evidence="13" id="KW-1185">Reference proteome</keyword>
<dbReference type="PROSITE" id="PS50184">
    <property type="entry name" value="VWFC_2"/>
    <property type="match status" value="2"/>
</dbReference>
<evidence type="ECO:0000256" key="8">
    <source>
        <dbReference type="SAM" id="MobiDB-lite"/>
    </source>
</evidence>
<keyword evidence="4" id="KW-0964">Secreted</keyword>
<evidence type="ECO:0000259" key="11">
    <source>
        <dbReference type="PROSITE" id="PS50933"/>
    </source>
</evidence>
<evidence type="ECO:0000259" key="10">
    <source>
        <dbReference type="PROSITE" id="PS50184"/>
    </source>
</evidence>
<evidence type="ECO:0000256" key="6">
    <source>
        <dbReference type="ARBA" id="ARBA00023180"/>
    </source>
</evidence>
<evidence type="ECO:0000256" key="1">
    <source>
        <dbReference type="ARBA" id="ARBA00004613"/>
    </source>
</evidence>
<feature type="domain" description="VWFC" evidence="10">
    <location>
        <begin position="886"/>
        <end position="950"/>
    </location>
</feature>
<keyword evidence="6" id="KW-0325">Glycoprotein</keyword>
<dbReference type="Proteomes" id="UP001497382">
    <property type="component" value="Unassembled WGS sequence"/>
</dbReference>
<comment type="caution">
    <text evidence="12">The sequence shown here is derived from an EMBL/GenBank/DDBJ whole genome shotgun (WGS) entry which is preliminary data.</text>
</comment>
<keyword evidence="9" id="KW-0732">Signal</keyword>
<proteinExistence type="inferred from homology"/>
<organism evidence="12 13">
    <name type="scientific">Larinioides sclopetarius</name>
    <dbReference type="NCBI Taxonomy" id="280406"/>
    <lineage>
        <taxon>Eukaryota</taxon>
        <taxon>Metazoa</taxon>
        <taxon>Ecdysozoa</taxon>
        <taxon>Arthropoda</taxon>
        <taxon>Chelicerata</taxon>
        <taxon>Arachnida</taxon>
        <taxon>Araneae</taxon>
        <taxon>Araneomorphae</taxon>
        <taxon>Entelegynae</taxon>
        <taxon>Araneoidea</taxon>
        <taxon>Araneidae</taxon>
        <taxon>Larinioides</taxon>
    </lineage>
</organism>
<feature type="chain" id="PRO_5043315082" description="Chordin" evidence="9">
    <location>
        <begin position="23"/>
        <end position="992"/>
    </location>
</feature>
<evidence type="ECO:0000313" key="13">
    <source>
        <dbReference type="Proteomes" id="UP001497382"/>
    </source>
</evidence>
<dbReference type="PANTHER" id="PTHR46526:SF1">
    <property type="entry name" value="CHORDIN"/>
    <property type="match status" value="1"/>
</dbReference>
<dbReference type="EMBL" id="CAXIEN010000084">
    <property type="protein sequence ID" value="CAL1275329.1"/>
    <property type="molecule type" value="Genomic_DNA"/>
</dbReference>
<dbReference type="InterPro" id="IPR052278">
    <property type="entry name" value="Chordin-like_regulators"/>
</dbReference>
<feature type="compositionally biased region" description="Basic residues" evidence="8">
    <location>
        <begin position="966"/>
        <end position="983"/>
    </location>
</feature>
<dbReference type="SMART" id="SM00214">
    <property type="entry name" value="VWC"/>
    <property type="match status" value="4"/>
</dbReference>
<dbReference type="InterPro" id="IPR010895">
    <property type="entry name" value="CHRD"/>
</dbReference>
<dbReference type="InterPro" id="IPR016353">
    <property type="entry name" value="Chordin"/>
</dbReference>
<evidence type="ECO:0000256" key="7">
    <source>
        <dbReference type="PIRNR" id="PIRNR002496"/>
    </source>
</evidence>
<feature type="region of interest" description="Disordered" evidence="8">
    <location>
        <begin position="949"/>
        <end position="992"/>
    </location>
</feature>
<accession>A0AAV1ZU62</accession>
<dbReference type="GO" id="GO:0048731">
    <property type="term" value="P:system development"/>
    <property type="evidence" value="ECO:0007669"/>
    <property type="project" value="UniProtKB-ARBA"/>
</dbReference>
<evidence type="ECO:0000313" key="12">
    <source>
        <dbReference type="EMBL" id="CAL1275329.1"/>
    </source>
</evidence>
<dbReference type="Gene3D" id="6.20.200.20">
    <property type="match status" value="3"/>
</dbReference>
<keyword evidence="5" id="KW-0677">Repeat</keyword>
<dbReference type="AlphaFoldDB" id="A0AAV1ZU62"/>
<feature type="domain" description="CHRD" evidence="11">
    <location>
        <begin position="144"/>
        <end position="263"/>
    </location>
</feature>
<name>A0AAV1ZU62_9ARAC</name>
<dbReference type="SMART" id="SM00754">
    <property type="entry name" value="CHRD"/>
    <property type="match status" value="2"/>
</dbReference>
<feature type="domain" description="CHRD" evidence="11">
    <location>
        <begin position="552"/>
        <end position="670"/>
    </location>
</feature>
<dbReference type="InterPro" id="IPR001007">
    <property type="entry name" value="VWF_dom"/>
</dbReference>
<sequence length="992" mass="110885">MGPCRVLLCALALWALVGPGGAAVRKKVRPPLVEEETRRKVTKQTHCQFGNHTYELEERWRPDLGPPFGMLYCMRCECIPVQRKRRILSRVRCKNIKNDCPKPSCDDPVLLPQRCCKTCPGEDYADLEEDIAARKLESEDEEKILKEFTVLLTGQILVPPVPVAGAANGYLVYTKRDLHYTIHYRGIPRPISIRFTNEEGNILEEHEIPPAPHHSQGSKVCGVWRKLPKVYRRLLQKDKLIFVLATADHPEGIVGGRVMKHNAINTEAYGSLLLPDSRSSGEVLGSGGIASIFPVTDCIHVSLGFNGIFTSKEVKSKSFDARDVPLVVSLLYEESDGTMQTIAETSTTLPKAHPDYNSATVKLDLHPSLQERLSTGQFELRIASKDGQRMQSGRIMPKVTCNVFQAVMTPTEVVDTTKDPVTGFMILDIGSDGFIHYKMHVSDPSIETVTIRLETDVETPSGTGMRVLQQVTQNLTDSWGNGSFVRRSSQEVEMMLTDDLIVSVYADALPATSFLVHRSTPEDTARSRSIRSEKNKLELRGQVRQRLYTDALLNEIPILLSGGNSTAGGIAWLSVDKDCVLHYQVYVAGLDHRERHILELLQVRPGKWNSPLQRVLKRFEGEQVEDLAEDLDGRNLAYLQAGYSYLVVTSKLSGKAKAMQLRAKITELYTPPSCLPRYDITSMQKSGGGHTYQDGYNDVYGAGGSDHQCVYDDTLFEDGAYWKAEHEECTMCSCQRGHVVCERTVCPEPTCESPVSVPGECCPFCPSNTSLSDQRGTQRLCFFADGDKKYHLAGSWWHPYVPPFGFSRCSLCTCESKSLQVKCERITCPPLTCSEKESYRDNPNACCKKCPTSPILKSEVIVPPSSGHLGDQGREKMIAKEILANGGCKYQDQVHPNGDEWHPIVKPYGIERCVKCHCKDGRAKCKRKKCPKETCPVKVQGEDGCCEKCLDSASSESSSRSSEGKGKKKRKERERRHRKTPHRQPKEKQQQH</sequence>
<feature type="signal peptide" evidence="9">
    <location>
        <begin position="1"/>
        <end position="22"/>
    </location>
</feature>
<comment type="similarity">
    <text evidence="2 7">Belongs to the chordin family.</text>
</comment>
<dbReference type="GO" id="GO:0009953">
    <property type="term" value="P:dorsal/ventral pattern formation"/>
    <property type="evidence" value="ECO:0007669"/>
    <property type="project" value="TreeGrafter"/>
</dbReference>
<dbReference type="GO" id="GO:0036122">
    <property type="term" value="F:BMP binding"/>
    <property type="evidence" value="ECO:0007669"/>
    <property type="project" value="TreeGrafter"/>
</dbReference>
<reference evidence="12 13" key="1">
    <citation type="submission" date="2024-04" db="EMBL/GenBank/DDBJ databases">
        <authorList>
            <person name="Rising A."/>
            <person name="Reimegard J."/>
            <person name="Sonavane S."/>
            <person name="Akerstrom W."/>
            <person name="Nylinder S."/>
            <person name="Hedman E."/>
            <person name="Kallberg Y."/>
        </authorList>
    </citation>
    <scope>NUCLEOTIDE SEQUENCE [LARGE SCALE GENOMIC DNA]</scope>
</reference>
<dbReference type="PROSITE" id="PS50933">
    <property type="entry name" value="CHRD"/>
    <property type="match status" value="2"/>
</dbReference>
<gene>
    <name evidence="12" type="ORF">LARSCL_LOCUS8005</name>
</gene>
<dbReference type="PROSITE" id="PS01208">
    <property type="entry name" value="VWFC_1"/>
    <property type="match status" value="2"/>
</dbReference>
<keyword evidence="3 7" id="KW-0217">Developmental protein</keyword>
<feature type="domain" description="VWFC" evidence="10">
    <location>
        <begin position="707"/>
        <end position="766"/>
    </location>
</feature>
<dbReference type="GO" id="GO:0030514">
    <property type="term" value="P:negative regulation of BMP signaling pathway"/>
    <property type="evidence" value="ECO:0007669"/>
    <property type="project" value="TreeGrafter"/>
</dbReference>
<dbReference type="PANTHER" id="PTHR46526">
    <property type="entry name" value="CHORDIN"/>
    <property type="match status" value="1"/>
</dbReference>